<protein>
    <recommendedName>
        <fullName evidence="5">acetyl-CoA C-acyltransferase</fullName>
        <ecNumber evidence="5">2.3.1.16</ecNumber>
    </recommendedName>
</protein>
<evidence type="ECO:0000256" key="2">
    <source>
        <dbReference type="ARBA" id="ARBA00010982"/>
    </source>
</evidence>
<evidence type="ECO:0000313" key="11">
    <source>
        <dbReference type="Proteomes" id="UP000002221"/>
    </source>
</evidence>
<sequence length="395" mass="42107">MQANGAYIVSIVRTAVGKADKGSLRNVRPEMLGAIAVREAVRRVKGLEPELIDDVIMGCAFPEGPQGMNMGRIVAQKAGLPDSVPGATVNRFCSSGLQTIAMATQAIMAGHADVIVAGGTESMSQVPMTGFFFQPDPELVERDIDVYLSMGLTAENVAERYGITREEADRFALRSHQRAIEAIDSGKFDEEIVPVPVREVIYENGQTRTVEKEFRVDEGPRRDTNLEALAALRPVFKVNGTVTAGNASQKSDGAAAAVVMSERMVRELGVEPMGRLIGFALAGVSPEIMGIGPVEAIRKVLRQTGLTLDDIDLIELNEAFAAQALAVIREVGLDEEKVNVNGGAIALGHPLGCTGAKLTATLLYELRRRGGRYGLCTMCVGGGMGAAGIIENLQR</sequence>
<keyword evidence="3 7" id="KW-0808">Transferase</keyword>
<accession>D0MJD4</accession>
<dbReference type="PANTHER" id="PTHR43853:SF21">
    <property type="entry name" value="STEROID 3-KETOACYL-COA THIOLASE"/>
    <property type="match status" value="1"/>
</dbReference>
<dbReference type="SUPFAM" id="SSF53901">
    <property type="entry name" value="Thiolase-like"/>
    <property type="match status" value="2"/>
</dbReference>
<dbReference type="STRING" id="518766.Rmar_1706"/>
<dbReference type="InterPro" id="IPR020617">
    <property type="entry name" value="Thiolase_C"/>
</dbReference>
<dbReference type="GO" id="GO:0005737">
    <property type="term" value="C:cytoplasm"/>
    <property type="evidence" value="ECO:0007669"/>
    <property type="project" value="UniProtKB-ARBA"/>
</dbReference>
<evidence type="ECO:0000256" key="4">
    <source>
        <dbReference type="ARBA" id="ARBA00023315"/>
    </source>
</evidence>
<comment type="pathway">
    <text evidence="1">Lipid metabolism.</text>
</comment>
<evidence type="ECO:0000256" key="7">
    <source>
        <dbReference type="RuleBase" id="RU003557"/>
    </source>
</evidence>
<dbReference type="AlphaFoldDB" id="D0MJD4"/>
<feature type="domain" description="Thiolase C-terminal" evidence="9">
    <location>
        <begin position="271"/>
        <end position="391"/>
    </location>
</feature>
<dbReference type="PANTHER" id="PTHR43853">
    <property type="entry name" value="3-KETOACYL-COA THIOLASE, PEROXISOMAL"/>
    <property type="match status" value="1"/>
</dbReference>
<feature type="active site" description="Proton acceptor" evidence="6">
    <location>
        <position position="379"/>
    </location>
</feature>
<dbReference type="InterPro" id="IPR050215">
    <property type="entry name" value="Thiolase-like_sf_Thiolase"/>
</dbReference>
<dbReference type="FunFam" id="3.40.47.10:FF:000010">
    <property type="entry name" value="Acetyl-CoA acetyltransferase (Thiolase)"/>
    <property type="match status" value="1"/>
</dbReference>
<dbReference type="EC" id="2.3.1.16" evidence="5"/>
<feature type="active site" description="Acyl-thioester intermediate" evidence="6">
    <location>
        <position position="93"/>
    </location>
</feature>
<dbReference type="InterPro" id="IPR020610">
    <property type="entry name" value="Thiolase_AS"/>
</dbReference>
<dbReference type="OrthoDB" id="9764892at2"/>
<feature type="active site" description="Proton acceptor" evidence="6">
    <location>
        <position position="349"/>
    </location>
</feature>
<evidence type="ECO:0000259" key="9">
    <source>
        <dbReference type="Pfam" id="PF02803"/>
    </source>
</evidence>
<keyword evidence="4 7" id="KW-0012">Acyltransferase</keyword>
<dbReference type="KEGG" id="rmr:Rmar_1706"/>
<evidence type="ECO:0000313" key="10">
    <source>
        <dbReference type="EMBL" id="ACY48592.1"/>
    </source>
</evidence>
<dbReference type="GO" id="GO:0003988">
    <property type="term" value="F:acetyl-CoA C-acyltransferase activity"/>
    <property type="evidence" value="ECO:0007669"/>
    <property type="project" value="UniProtKB-EC"/>
</dbReference>
<name>D0MJD4_RHOM4</name>
<dbReference type="PROSITE" id="PS00099">
    <property type="entry name" value="THIOLASE_3"/>
    <property type="match status" value="1"/>
</dbReference>
<reference evidence="10 11" key="1">
    <citation type="journal article" date="2009" name="Stand. Genomic Sci.">
        <title>Complete genome sequence of Rhodothermus marinus type strain (R-10).</title>
        <authorList>
            <person name="Nolan M."/>
            <person name="Tindall B.J."/>
            <person name="Pomrenke H."/>
            <person name="Lapidus A."/>
            <person name="Copeland A."/>
            <person name="Glavina Del Rio T."/>
            <person name="Lucas S."/>
            <person name="Chen F."/>
            <person name="Tice H."/>
            <person name="Cheng J.F."/>
            <person name="Saunders E."/>
            <person name="Han C."/>
            <person name="Bruce D."/>
            <person name="Goodwin L."/>
            <person name="Chain P."/>
            <person name="Pitluck S."/>
            <person name="Ovchinikova G."/>
            <person name="Pati A."/>
            <person name="Ivanova N."/>
            <person name="Mavromatis K."/>
            <person name="Chen A."/>
            <person name="Palaniappan K."/>
            <person name="Land M."/>
            <person name="Hauser L."/>
            <person name="Chang Y.J."/>
            <person name="Jeffries C.D."/>
            <person name="Brettin T."/>
            <person name="Goker M."/>
            <person name="Bristow J."/>
            <person name="Eisen J.A."/>
            <person name="Markowitz V."/>
            <person name="Hugenholtz P."/>
            <person name="Kyrpides N.C."/>
            <person name="Klenk H.P."/>
            <person name="Detter J.C."/>
        </authorList>
    </citation>
    <scope>NUCLEOTIDE SEQUENCE [LARGE SCALE GENOMIC DNA]</scope>
    <source>
        <strain evidence="11">ATCC 43812 / DSM 4252 / R-10</strain>
    </source>
</reference>
<dbReference type="PIRSF" id="PIRSF000429">
    <property type="entry name" value="Ac-CoA_Ac_transf"/>
    <property type="match status" value="1"/>
</dbReference>
<dbReference type="EMBL" id="CP001807">
    <property type="protein sequence ID" value="ACY48592.1"/>
    <property type="molecule type" value="Genomic_DNA"/>
</dbReference>
<dbReference type="HOGENOM" id="CLU_031026_0_0_10"/>
<evidence type="ECO:0000256" key="6">
    <source>
        <dbReference type="PIRSR" id="PIRSR000429-1"/>
    </source>
</evidence>
<dbReference type="PROSITE" id="PS00737">
    <property type="entry name" value="THIOLASE_2"/>
    <property type="match status" value="1"/>
</dbReference>
<dbReference type="Gene3D" id="3.40.47.10">
    <property type="match status" value="1"/>
</dbReference>
<evidence type="ECO:0000259" key="8">
    <source>
        <dbReference type="Pfam" id="PF00108"/>
    </source>
</evidence>
<evidence type="ECO:0000256" key="3">
    <source>
        <dbReference type="ARBA" id="ARBA00022679"/>
    </source>
</evidence>
<dbReference type="GO" id="GO:0010124">
    <property type="term" value="P:phenylacetate catabolic process"/>
    <property type="evidence" value="ECO:0007669"/>
    <property type="project" value="TreeGrafter"/>
</dbReference>
<proteinExistence type="inferred from homology"/>
<comment type="similarity">
    <text evidence="2 7">Belongs to the thiolase-like superfamily. Thiolase family.</text>
</comment>
<dbReference type="InterPro" id="IPR002155">
    <property type="entry name" value="Thiolase"/>
</dbReference>
<dbReference type="InterPro" id="IPR020616">
    <property type="entry name" value="Thiolase_N"/>
</dbReference>
<dbReference type="NCBIfam" id="TIGR01930">
    <property type="entry name" value="AcCoA-C-Actrans"/>
    <property type="match status" value="1"/>
</dbReference>
<dbReference type="PROSITE" id="PS00098">
    <property type="entry name" value="THIOLASE_1"/>
    <property type="match status" value="1"/>
</dbReference>
<dbReference type="RefSeq" id="WP_012844203.1">
    <property type="nucleotide sequence ID" value="NC_013501.1"/>
</dbReference>
<dbReference type="Pfam" id="PF02803">
    <property type="entry name" value="Thiolase_C"/>
    <property type="match status" value="1"/>
</dbReference>
<evidence type="ECO:0000256" key="5">
    <source>
        <dbReference type="ARBA" id="ARBA00024073"/>
    </source>
</evidence>
<dbReference type="InterPro" id="IPR016039">
    <property type="entry name" value="Thiolase-like"/>
</dbReference>
<gene>
    <name evidence="10" type="ordered locus">Rmar_1706</name>
</gene>
<dbReference type="Proteomes" id="UP000002221">
    <property type="component" value="Chromosome"/>
</dbReference>
<dbReference type="InterPro" id="IPR020615">
    <property type="entry name" value="Thiolase_acyl_enz_int_AS"/>
</dbReference>
<keyword evidence="11" id="KW-1185">Reference proteome</keyword>
<dbReference type="CDD" id="cd00751">
    <property type="entry name" value="thiolase"/>
    <property type="match status" value="1"/>
</dbReference>
<feature type="domain" description="Thiolase N-terminal" evidence="8">
    <location>
        <begin position="7"/>
        <end position="262"/>
    </location>
</feature>
<dbReference type="Pfam" id="PF00108">
    <property type="entry name" value="Thiolase_N"/>
    <property type="match status" value="1"/>
</dbReference>
<organism evidence="10 11">
    <name type="scientific">Rhodothermus marinus (strain ATCC 43812 / DSM 4252 / R-10)</name>
    <name type="common">Rhodothermus obamensis</name>
    <dbReference type="NCBI Taxonomy" id="518766"/>
    <lineage>
        <taxon>Bacteria</taxon>
        <taxon>Pseudomonadati</taxon>
        <taxon>Rhodothermota</taxon>
        <taxon>Rhodothermia</taxon>
        <taxon>Rhodothermales</taxon>
        <taxon>Rhodothermaceae</taxon>
        <taxon>Rhodothermus</taxon>
    </lineage>
</organism>
<dbReference type="GO" id="GO:0006635">
    <property type="term" value="P:fatty acid beta-oxidation"/>
    <property type="evidence" value="ECO:0007669"/>
    <property type="project" value="TreeGrafter"/>
</dbReference>
<dbReference type="InterPro" id="IPR020613">
    <property type="entry name" value="Thiolase_CS"/>
</dbReference>
<evidence type="ECO:0000256" key="1">
    <source>
        <dbReference type="ARBA" id="ARBA00005189"/>
    </source>
</evidence>
<dbReference type="eggNOG" id="COG0183">
    <property type="taxonomic scope" value="Bacteria"/>
</dbReference>